<dbReference type="AlphaFoldDB" id="A0A915EF75"/>
<comment type="subcellular location">
    <subcellularLocation>
        <location evidence="1">Membrane</location>
        <topology evidence="1">Multi-pass membrane protein</topology>
    </subcellularLocation>
</comment>
<dbReference type="Proteomes" id="UP000887574">
    <property type="component" value="Unplaced"/>
</dbReference>
<evidence type="ECO:0000256" key="4">
    <source>
        <dbReference type="ARBA" id="ARBA00023136"/>
    </source>
</evidence>
<evidence type="ECO:0000256" key="6">
    <source>
        <dbReference type="SAM" id="Phobius"/>
    </source>
</evidence>
<dbReference type="PANTHER" id="PTHR11040:SF74">
    <property type="entry name" value="ZINC TRANSPORTER ZIP3"/>
    <property type="match status" value="1"/>
</dbReference>
<proteinExistence type="predicted"/>
<evidence type="ECO:0000256" key="5">
    <source>
        <dbReference type="SAM" id="MobiDB-lite"/>
    </source>
</evidence>
<keyword evidence="2 6" id="KW-0812">Transmembrane</keyword>
<name>A0A915EF75_9BILA</name>
<feature type="transmembrane region" description="Helical" evidence="6">
    <location>
        <begin position="293"/>
        <end position="314"/>
    </location>
</feature>
<sequence length="357" mass="39013">MIHSKNKDVENKKAAWCLTLLSCFAGGVFMGTCFLDIFPHVNANYARFKVKVGWTAAYPFPELFVCSGFFLVYFLEELMLKVFMTPSPNGSVTGHGHSHAPTIQSQSSSSLKIANRAEQPLKTSAGAVNGRDSRSNSNLEDPAGMEGGRKYSNSGRYSSTDNQQQQHRDSYFAVMAHDIVMDESVRYVSSDKEQGNFLKSLTFAVAMSFHSILEGFALGVQDDTTGILTLFISLIIHKGIEAFSVGLQMSRANSKRVCVVVLTMVVYGLMTPIGSMLGVLITNLNINELVKEAIVIVLEGMAGGTFIYVTFFEVLAAERANHHSNLIQLIAILVGFLVIAGLQVNEHFSESSHGHGH</sequence>
<feature type="region of interest" description="Disordered" evidence="5">
    <location>
        <begin position="122"/>
        <end position="164"/>
    </location>
</feature>
<dbReference type="Pfam" id="PF02535">
    <property type="entry name" value="Zip"/>
    <property type="match status" value="1"/>
</dbReference>
<organism evidence="7 8">
    <name type="scientific">Ditylenchus dipsaci</name>
    <dbReference type="NCBI Taxonomy" id="166011"/>
    <lineage>
        <taxon>Eukaryota</taxon>
        <taxon>Metazoa</taxon>
        <taxon>Ecdysozoa</taxon>
        <taxon>Nematoda</taxon>
        <taxon>Chromadorea</taxon>
        <taxon>Rhabditida</taxon>
        <taxon>Tylenchina</taxon>
        <taxon>Tylenchomorpha</taxon>
        <taxon>Sphaerularioidea</taxon>
        <taxon>Anguinidae</taxon>
        <taxon>Anguininae</taxon>
        <taxon>Ditylenchus</taxon>
    </lineage>
</organism>
<feature type="transmembrane region" description="Helical" evidence="6">
    <location>
        <begin position="326"/>
        <end position="344"/>
    </location>
</feature>
<feature type="compositionally biased region" description="Polar residues" evidence="5">
    <location>
        <begin position="151"/>
        <end position="164"/>
    </location>
</feature>
<evidence type="ECO:0000256" key="2">
    <source>
        <dbReference type="ARBA" id="ARBA00022692"/>
    </source>
</evidence>
<feature type="transmembrane region" description="Helical" evidence="6">
    <location>
        <begin position="54"/>
        <end position="75"/>
    </location>
</feature>
<keyword evidence="7" id="KW-1185">Reference proteome</keyword>
<dbReference type="PANTHER" id="PTHR11040">
    <property type="entry name" value="ZINC/IRON TRANSPORTER"/>
    <property type="match status" value="1"/>
</dbReference>
<accession>A0A915EF75</accession>
<dbReference type="GO" id="GO:0005886">
    <property type="term" value="C:plasma membrane"/>
    <property type="evidence" value="ECO:0007669"/>
    <property type="project" value="TreeGrafter"/>
</dbReference>
<reference evidence="8" key="1">
    <citation type="submission" date="2022-11" db="UniProtKB">
        <authorList>
            <consortium name="WormBaseParasite"/>
        </authorList>
    </citation>
    <scope>IDENTIFICATION</scope>
</reference>
<evidence type="ECO:0000256" key="3">
    <source>
        <dbReference type="ARBA" id="ARBA00022989"/>
    </source>
</evidence>
<evidence type="ECO:0000313" key="8">
    <source>
        <dbReference type="WBParaSite" id="jg5447"/>
    </source>
</evidence>
<feature type="transmembrane region" description="Helical" evidence="6">
    <location>
        <begin position="259"/>
        <end position="281"/>
    </location>
</feature>
<keyword evidence="4 6" id="KW-0472">Membrane</keyword>
<evidence type="ECO:0000256" key="1">
    <source>
        <dbReference type="ARBA" id="ARBA00004141"/>
    </source>
</evidence>
<keyword evidence="3 6" id="KW-1133">Transmembrane helix</keyword>
<protein>
    <submittedName>
        <fullName evidence="8">Uncharacterized protein</fullName>
    </submittedName>
</protein>
<dbReference type="WBParaSite" id="jg5447">
    <property type="protein sequence ID" value="jg5447"/>
    <property type="gene ID" value="jg5447"/>
</dbReference>
<dbReference type="InterPro" id="IPR003689">
    <property type="entry name" value="ZIP"/>
</dbReference>
<evidence type="ECO:0000313" key="7">
    <source>
        <dbReference type="Proteomes" id="UP000887574"/>
    </source>
</evidence>
<dbReference type="GO" id="GO:0005385">
    <property type="term" value="F:zinc ion transmembrane transporter activity"/>
    <property type="evidence" value="ECO:0007669"/>
    <property type="project" value="TreeGrafter"/>
</dbReference>